<reference evidence="2 3" key="1">
    <citation type="submission" date="2016-11" db="EMBL/GenBank/DDBJ databases">
        <authorList>
            <consortium name="Pathogen Informatics"/>
        </authorList>
    </citation>
    <scope>NUCLEOTIDE SEQUENCE [LARGE SCALE GENOMIC DNA]</scope>
    <source>
        <strain evidence="2 3">911</strain>
    </source>
</reference>
<dbReference type="RefSeq" id="WP_005136510.1">
    <property type="nucleotide sequence ID" value="NZ_FVGW01000002.1"/>
</dbReference>
<dbReference type="InterPro" id="IPR001387">
    <property type="entry name" value="Cro/C1-type_HTH"/>
</dbReference>
<accession>A0A1T8KT62</accession>
<gene>
    <name evidence="2" type="ORF">SAMEA2259716_01869</name>
</gene>
<evidence type="ECO:0000313" key="3">
    <source>
        <dbReference type="Proteomes" id="UP000190074"/>
    </source>
</evidence>
<sequence length="412" mass="45774">MPALPDWARRIRAFRDARGYTQAQAAEAMRAHSKRTLPDHEHLLRRWKAWELGENKPGRDYACLIAATLGTVTDSLFPPNTPSADISLVSATGMDTLEIVSRLHASDVNNATIEALDITVNKLCSEYASTPPASLIHEGRQWLRRVVDMQQQNLTFTQRRRTLEFAGWLALLVGCLEYDLGDRNAAESTRRIAFKIGSDIGHPGIIGWAYEMQAWVALTTGDYRGVVVASQAGQAAAADHSVLVQLIAQEAKAWARMGDVAEMKAALERGRTTLDGMPYPENIQNHFVVDPTKFDFYAMDCYRQVGDDRLARTFADEVIRAGTNFDGTERTPMRSTEAKITLGVVAAREGNLDEAIHYGRQAIATPRKSIPSLLMVSRDLADALAERYPDAPETVEYHEQLRAIVESTDMTQ</sequence>
<dbReference type="Gene3D" id="1.25.40.10">
    <property type="entry name" value="Tetratricopeptide repeat domain"/>
    <property type="match status" value="1"/>
</dbReference>
<dbReference type="Gene3D" id="1.10.260.40">
    <property type="entry name" value="lambda repressor-like DNA-binding domains"/>
    <property type="match status" value="1"/>
</dbReference>
<name>A0A1T8KT62_9MYCO</name>
<dbReference type="AlphaFoldDB" id="A0A1T8KT62"/>
<dbReference type="InterPro" id="IPR010982">
    <property type="entry name" value="Lambda_DNA-bd_dom_sf"/>
</dbReference>
<dbReference type="GO" id="GO:0003677">
    <property type="term" value="F:DNA binding"/>
    <property type="evidence" value="ECO:0007669"/>
    <property type="project" value="InterPro"/>
</dbReference>
<evidence type="ECO:0000313" key="2">
    <source>
        <dbReference type="EMBL" id="SKL85630.1"/>
    </source>
</evidence>
<proteinExistence type="predicted"/>
<feature type="domain" description="HTH cro/C1-type" evidence="1">
    <location>
        <begin position="10"/>
        <end position="76"/>
    </location>
</feature>
<dbReference type="Proteomes" id="UP000190074">
    <property type="component" value="Unassembled WGS sequence"/>
</dbReference>
<dbReference type="InterPro" id="IPR011990">
    <property type="entry name" value="TPR-like_helical_dom_sf"/>
</dbReference>
<organism evidence="2 3">
    <name type="scientific">Mycobacteroides abscessus subsp. massiliense</name>
    <dbReference type="NCBI Taxonomy" id="1962118"/>
    <lineage>
        <taxon>Bacteria</taxon>
        <taxon>Bacillati</taxon>
        <taxon>Actinomycetota</taxon>
        <taxon>Actinomycetes</taxon>
        <taxon>Mycobacteriales</taxon>
        <taxon>Mycobacteriaceae</taxon>
        <taxon>Mycobacteroides</taxon>
        <taxon>Mycobacteroides abscessus</taxon>
    </lineage>
</organism>
<evidence type="ECO:0000259" key="1">
    <source>
        <dbReference type="SMART" id="SM00530"/>
    </source>
</evidence>
<dbReference type="SMART" id="SM00530">
    <property type="entry name" value="HTH_XRE"/>
    <property type="match status" value="1"/>
</dbReference>
<protein>
    <submittedName>
        <fullName evidence="2">ATP-dependent transcriptional regulator</fullName>
    </submittedName>
</protein>
<dbReference type="EMBL" id="FVGW01000002">
    <property type="protein sequence ID" value="SKL85630.1"/>
    <property type="molecule type" value="Genomic_DNA"/>
</dbReference>
<dbReference type="CDD" id="cd00093">
    <property type="entry name" value="HTH_XRE"/>
    <property type="match status" value="1"/>
</dbReference>